<name>A0A4R5UVJ4_9RHOB</name>
<reference evidence="1 2" key="1">
    <citation type="submission" date="2019-03" db="EMBL/GenBank/DDBJ databases">
        <title>Ruegeria lutea sp. nov., a novel strain, isolated from marine sediment, the Masan Bay, South Korea.</title>
        <authorList>
            <person name="Kim J."/>
            <person name="Kim D.-Y."/>
            <person name="Lee S.-S."/>
        </authorList>
    </citation>
    <scope>NUCLEOTIDE SEQUENCE [LARGE SCALE GENOMIC DNA]</scope>
    <source>
        <strain evidence="1 2">318-1</strain>
    </source>
</reference>
<evidence type="ECO:0000313" key="2">
    <source>
        <dbReference type="Proteomes" id="UP000295301"/>
    </source>
</evidence>
<dbReference type="PROSITE" id="PS51257">
    <property type="entry name" value="PROKAR_LIPOPROTEIN"/>
    <property type="match status" value="1"/>
</dbReference>
<evidence type="ECO:0000313" key="1">
    <source>
        <dbReference type="EMBL" id="TDK43232.1"/>
    </source>
</evidence>
<dbReference type="AlphaFoldDB" id="A0A4R5UVJ4"/>
<dbReference type="OrthoDB" id="7659281at2"/>
<gene>
    <name evidence="1" type="ORF">E1832_17430</name>
</gene>
<accession>A0A4R5UVJ4</accession>
<dbReference type="EMBL" id="SMUV01000072">
    <property type="protein sequence ID" value="TDK43232.1"/>
    <property type="molecule type" value="Genomic_DNA"/>
</dbReference>
<sequence>MVKGAVCAALCLLTLGGCTGNKDKQLRFDGHQYRTKAKPADRKMSIAAFTVEVKNVSQSLKGARAAGEYAGVRYCVTNYGSSRIDWDIGPETDPGTLMIDRDTLTFRGTCLKP</sequence>
<dbReference type="Proteomes" id="UP000295301">
    <property type="component" value="Unassembled WGS sequence"/>
</dbReference>
<evidence type="ECO:0008006" key="3">
    <source>
        <dbReference type="Google" id="ProtNLM"/>
    </source>
</evidence>
<proteinExistence type="predicted"/>
<organism evidence="1 2">
    <name type="scientific">Antarcticimicrobium luteum</name>
    <dbReference type="NCBI Taxonomy" id="2547397"/>
    <lineage>
        <taxon>Bacteria</taxon>
        <taxon>Pseudomonadati</taxon>
        <taxon>Pseudomonadota</taxon>
        <taxon>Alphaproteobacteria</taxon>
        <taxon>Rhodobacterales</taxon>
        <taxon>Paracoccaceae</taxon>
        <taxon>Antarcticimicrobium</taxon>
    </lineage>
</organism>
<protein>
    <recommendedName>
        <fullName evidence="3">Lipoprotein</fullName>
    </recommendedName>
</protein>
<keyword evidence="2" id="KW-1185">Reference proteome</keyword>
<comment type="caution">
    <text evidence="1">The sequence shown here is derived from an EMBL/GenBank/DDBJ whole genome shotgun (WGS) entry which is preliminary data.</text>
</comment>